<dbReference type="Proteomes" id="UP000029221">
    <property type="component" value="Unassembled WGS sequence"/>
</dbReference>
<proteinExistence type="predicted"/>
<comment type="caution">
    <text evidence="1">The sequence shown here is derived from an EMBL/GenBank/DDBJ whole genome shotgun (WGS) entry which is preliminary data.</text>
</comment>
<organism evidence="1 2">
    <name type="scientific">Nonlabens tegetincola</name>
    <dbReference type="NCBI Taxonomy" id="323273"/>
    <lineage>
        <taxon>Bacteria</taxon>
        <taxon>Pseudomonadati</taxon>
        <taxon>Bacteroidota</taxon>
        <taxon>Flavobacteriia</taxon>
        <taxon>Flavobacteriales</taxon>
        <taxon>Flavobacteriaceae</taxon>
        <taxon>Nonlabens</taxon>
    </lineage>
</organism>
<evidence type="ECO:0000313" key="2">
    <source>
        <dbReference type="Proteomes" id="UP000029221"/>
    </source>
</evidence>
<sequence>MDSLVLTKSDKILDSLKWNDFKRWNGAKAFETEIIYYHGFLKNNKFEPY</sequence>
<dbReference type="EMBL" id="BBML01000006">
    <property type="protein sequence ID" value="GAK97467.1"/>
    <property type="molecule type" value="Genomic_DNA"/>
</dbReference>
<dbReference type="AlphaFoldDB" id="A0A090Q5L5"/>
<name>A0A090Q5L5_9FLAO</name>
<reference evidence="1" key="1">
    <citation type="journal article" date="2014" name="Genome Announc.">
        <title>Draft Genome Sequences of Marine Flavobacterium Nonlabens Strains NR17, NR24, NR27, NR32, NR33, and Ara13.</title>
        <authorList>
            <person name="Nakanishi M."/>
            <person name="Meirelles P."/>
            <person name="Suzuki R."/>
            <person name="Takatani N."/>
            <person name="Mino S."/>
            <person name="Suda W."/>
            <person name="Oshima K."/>
            <person name="Hattori M."/>
            <person name="Ohkuma M."/>
            <person name="Hosokawa M."/>
            <person name="Miyashita K."/>
            <person name="Thompson F.L."/>
            <person name="Niwa A."/>
            <person name="Sawabe T."/>
            <person name="Sawabe T."/>
        </authorList>
    </citation>
    <scope>NUCLEOTIDE SEQUENCE [LARGE SCALE GENOMIC DNA]</scope>
    <source>
        <strain evidence="1">JCM 19294</strain>
    </source>
</reference>
<gene>
    <name evidence="1" type="ORF">JCM19294_3</name>
</gene>
<keyword evidence="2" id="KW-1185">Reference proteome</keyword>
<accession>A0A090Q5L5</accession>
<evidence type="ECO:0000313" key="1">
    <source>
        <dbReference type="EMBL" id="GAK97467.1"/>
    </source>
</evidence>
<protein>
    <submittedName>
        <fullName evidence="1">Uncharacterized protein</fullName>
    </submittedName>
</protein>